<keyword evidence="2" id="KW-0121">Carboxypeptidase</keyword>
<dbReference type="InterPro" id="IPR027478">
    <property type="entry name" value="LdcA_N"/>
</dbReference>
<feature type="domain" description="LD-carboxypeptidase N-terminal" evidence="6">
    <location>
        <begin position="30"/>
        <end position="146"/>
    </location>
</feature>
<dbReference type="CDD" id="cd07025">
    <property type="entry name" value="Peptidase_S66"/>
    <property type="match status" value="1"/>
</dbReference>
<accession>A0ABQ5RBQ9</accession>
<dbReference type="InterPro" id="IPR040449">
    <property type="entry name" value="Peptidase_S66_N"/>
</dbReference>
<protein>
    <submittedName>
        <fullName evidence="8">Peptidase S66</fullName>
    </submittedName>
</protein>
<dbReference type="Proteomes" id="UP001144280">
    <property type="component" value="Unassembled WGS sequence"/>
</dbReference>
<keyword evidence="5" id="KW-0720">Serine protease</keyword>
<dbReference type="PANTHER" id="PTHR30237">
    <property type="entry name" value="MURAMOYLTETRAPEPTIDE CARBOXYPEPTIDASE"/>
    <property type="match status" value="1"/>
</dbReference>
<sequence length="322" mass="33222">MPPWGRGRAASLGRVDSGVQARALRAGDTVMLVSPSGPTRPERVARGIELLTGWGLRPMLAPNAYARQGYLAGADVLRAADLNTAFADPEVRGVLCTRGGYGAQRVVDAIDMAAVRRDPKVVAGFSDITGLQLALWRGARLATVHGPGVAWLEERTPPLSAESLRAALMSTDPVVVKRIESEQTAPVTVPGAASGTLIGGNLSLLASSVGTPDMPDLTGAIVLLEDVDEAPYRVDRMLTHLRRAGALAGIAGVAVGQFTNCADDWPVSVVEVLLDRLGDLGVPVLGGLPIGHGYGQLTVPVGVPATMDAAAGTLIVEPGVSG</sequence>
<dbReference type="SUPFAM" id="SSF52317">
    <property type="entry name" value="Class I glutamine amidotransferase-like"/>
    <property type="match status" value="1"/>
</dbReference>
<dbReference type="InterPro" id="IPR003507">
    <property type="entry name" value="S66_fam"/>
</dbReference>
<dbReference type="Gene3D" id="3.40.50.10740">
    <property type="entry name" value="Class I glutamine amidotransferase-like"/>
    <property type="match status" value="1"/>
</dbReference>
<comment type="similarity">
    <text evidence="1">Belongs to the peptidase S66 family.</text>
</comment>
<evidence type="ECO:0000259" key="6">
    <source>
        <dbReference type="Pfam" id="PF02016"/>
    </source>
</evidence>
<reference evidence="8" key="1">
    <citation type="submission" date="2022-12" db="EMBL/GenBank/DDBJ databases">
        <title>New Phytohabitans aurantiacus sp. RD004123 nov., an actinomycete isolated from soil.</title>
        <authorList>
            <person name="Triningsih D.W."/>
            <person name="Harunari E."/>
            <person name="Igarashi Y."/>
        </authorList>
    </citation>
    <scope>NUCLEOTIDE SEQUENCE</scope>
    <source>
        <strain evidence="8">RD004123</strain>
    </source>
</reference>
<evidence type="ECO:0000259" key="7">
    <source>
        <dbReference type="Pfam" id="PF17676"/>
    </source>
</evidence>
<evidence type="ECO:0000256" key="4">
    <source>
        <dbReference type="ARBA" id="ARBA00022801"/>
    </source>
</evidence>
<gene>
    <name evidence="8" type="ORF">Pa4123_83140</name>
</gene>
<keyword evidence="3" id="KW-0645">Protease</keyword>
<dbReference type="InterPro" id="IPR040921">
    <property type="entry name" value="Peptidase_S66C"/>
</dbReference>
<dbReference type="Gene3D" id="3.50.30.60">
    <property type="entry name" value="LD-carboxypeptidase A C-terminal domain-like"/>
    <property type="match status" value="1"/>
</dbReference>
<dbReference type="Pfam" id="PF17676">
    <property type="entry name" value="Peptidase_S66C"/>
    <property type="match status" value="1"/>
</dbReference>
<evidence type="ECO:0000256" key="3">
    <source>
        <dbReference type="ARBA" id="ARBA00022670"/>
    </source>
</evidence>
<keyword evidence="4" id="KW-0378">Hydrolase</keyword>
<organism evidence="8 9">
    <name type="scientific">Phytohabitans aurantiacus</name>
    <dbReference type="NCBI Taxonomy" id="3016789"/>
    <lineage>
        <taxon>Bacteria</taxon>
        <taxon>Bacillati</taxon>
        <taxon>Actinomycetota</taxon>
        <taxon>Actinomycetes</taxon>
        <taxon>Micromonosporales</taxon>
        <taxon>Micromonosporaceae</taxon>
    </lineage>
</organism>
<evidence type="ECO:0000256" key="1">
    <source>
        <dbReference type="ARBA" id="ARBA00010233"/>
    </source>
</evidence>
<dbReference type="InterPro" id="IPR027461">
    <property type="entry name" value="Carboxypeptidase_A_C_sf"/>
</dbReference>
<evidence type="ECO:0000256" key="5">
    <source>
        <dbReference type="ARBA" id="ARBA00022825"/>
    </source>
</evidence>
<dbReference type="EMBL" id="BSDI01000075">
    <property type="protein sequence ID" value="GLI03036.1"/>
    <property type="molecule type" value="Genomic_DNA"/>
</dbReference>
<comment type="caution">
    <text evidence="8">The sequence shown here is derived from an EMBL/GenBank/DDBJ whole genome shotgun (WGS) entry which is preliminary data.</text>
</comment>
<proteinExistence type="inferred from homology"/>
<evidence type="ECO:0000313" key="8">
    <source>
        <dbReference type="EMBL" id="GLI03036.1"/>
    </source>
</evidence>
<name>A0ABQ5RBQ9_9ACTN</name>
<dbReference type="InterPro" id="IPR029062">
    <property type="entry name" value="Class_I_gatase-like"/>
</dbReference>
<keyword evidence="9" id="KW-1185">Reference proteome</keyword>
<evidence type="ECO:0000313" key="9">
    <source>
        <dbReference type="Proteomes" id="UP001144280"/>
    </source>
</evidence>
<dbReference type="PIRSF" id="PIRSF028757">
    <property type="entry name" value="LD-carboxypeptidase"/>
    <property type="match status" value="1"/>
</dbReference>
<evidence type="ECO:0000256" key="2">
    <source>
        <dbReference type="ARBA" id="ARBA00022645"/>
    </source>
</evidence>
<dbReference type="Pfam" id="PF02016">
    <property type="entry name" value="Peptidase_S66"/>
    <property type="match status" value="1"/>
</dbReference>
<feature type="domain" description="LD-carboxypeptidase C-terminal" evidence="7">
    <location>
        <begin position="194"/>
        <end position="307"/>
    </location>
</feature>
<dbReference type="PANTHER" id="PTHR30237:SF2">
    <property type="entry name" value="MUREIN TETRAPEPTIDE CARBOXYPEPTIDASE"/>
    <property type="match status" value="1"/>
</dbReference>
<dbReference type="SUPFAM" id="SSF141986">
    <property type="entry name" value="LD-carboxypeptidase A C-terminal domain-like"/>
    <property type="match status" value="1"/>
</dbReference>